<dbReference type="Proteomes" id="UP000440732">
    <property type="component" value="Unassembled WGS sequence"/>
</dbReference>
<feature type="region of interest" description="Disordered" evidence="1">
    <location>
        <begin position="113"/>
        <end position="157"/>
    </location>
</feature>
<evidence type="ECO:0000256" key="1">
    <source>
        <dbReference type="SAM" id="MobiDB-lite"/>
    </source>
</evidence>
<evidence type="ECO:0000313" key="3">
    <source>
        <dbReference type="EMBL" id="KAE9150831.1"/>
    </source>
</evidence>
<feature type="transmembrane region" description="Helical" evidence="2">
    <location>
        <begin position="54"/>
        <end position="72"/>
    </location>
</feature>
<accession>A0A6A3UH89</accession>
<protein>
    <submittedName>
        <fullName evidence="3">Uncharacterized protein</fullName>
    </submittedName>
</protein>
<keyword evidence="2" id="KW-1133">Transmembrane helix</keyword>
<comment type="caution">
    <text evidence="3">The sequence shown here is derived from an EMBL/GenBank/DDBJ whole genome shotgun (WGS) entry which is preliminary data.</text>
</comment>
<gene>
    <name evidence="3" type="ORF">PF006_g4815</name>
</gene>
<keyword evidence="2" id="KW-0472">Membrane</keyword>
<proteinExistence type="predicted"/>
<evidence type="ECO:0000256" key="2">
    <source>
        <dbReference type="SAM" id="Phobius"/>
    </source>
</evidence>
<dbReference type="AlphaFoldDB" id="A0A6A3UH89"/>
<name>A0A6A3UH89_9STRA</name>
<sequence length="157" mass="16340">MSTPGEAPPLSYPGFGVSVWDESLLTSSWGPGRSTSVLLGGSFGVLGSSFAEPFFFGGCLAAGFFTAGFFGTGFEEAVTFFALRGGFDEAGVFSAFVFALVAETVSFLEAGGSSLRPRPSRASVKPMPPALSLCPSQASWKPTRLSHPPDRPSVSLK</sequence>
<evidence type="ECO:0000313" key="4">
    <source>
        <dbReference type="Proteomes" id="UP000440732"/>
    </source>
</evidence>
<organism evidence="3 4">
    <name type="scientific">Phytophthora fragariae</name>
    <dbReference type="NCBI Taxonomy" id="53985"/>
    <lineage>
        <taxon>Eukaryota</taxon>
        <taxon>Sar</taxon>
        <taxon>Stramenopiles</taxon>
        <taxon>Oomycota</taxon>
        <taxon>Peronosporomycetes</taxon>
        <taxon>Peronosporales</taxon>
        <taxon>Peronosporaceae</taxon>
        <taxon>Phytophthora</taxon>
    </lineage>
</organism>
<dbReference type="EMBL" id="QXGA01000172">
    <property type="protein sequence ID" value="KAE9150831.1"/>
    <property type="molecule type" value="Genomic_DNA"/>
</dbReference>
<keyword evidence="2" id="KW-0812">Transmembrane</keyword>
<reference evidence="3 4" key="1">
    <citation type="submission" date="2018-08" db="EMBL/GenBank/DDBJ databases">
        <title>Genomic investigation of the strawberry pathogen Phytophthora fragariae indicates pathogenicity is determined by transcriptional variation in three key races.</title>
        <authorList>
            <person name="Adams T.M."/>
            <person name="Armitage A.D."/>
            <person name="Sobczyk M.K."/>
            <person name="Bates H.J."/>
            <person name="Dunwell J.M."/>
            <person name="Nellist C.F."/>
            <person name="Harrison R.J."/>
        </authorList>
    </citation>
    <scope>NUCLEOTIDE SEQUENCE [LARGE SCALE GENOMIC DNA]</scope>
    <source>
        <strain evidence="3 4">NOV-5</strain>
    </source>
</reference>